<organism evidence="1 2">
    <name type="scientific">Clarias magur</name>
    <name type="common">Asian catfish</name>
    <name type="synonym">Macropteronotus magur</name>
    <dbReference type="NCBI Taxonomy" id="1594786"/>
    <lineage>
        <taxon>Eukaryota</taxon>
        <taxon>Metazoa</taxon>
        <taxon>Chordata</taxon>
        <taxon>Craniata</taxon>
        <taxon>Vertebrata</taxon>
        <taxon>Euteleostomi</taxon>
        <taxon>Actinopterygii</taxon>
        <taxon>Neopterygii</taxon>
        <taxon>Teleostei</taxon>
        <taxon>Ostariophysi</taxon>
        <taxon>Siluriformes</taxon>
        <taxon>Clariidae</taxon>
        <taxon>Clarias</taxon>
    </lineage>
</organism>
<feature type="non-terminal residue" evidence="1">
    <location>
        <position position="73"/>
    </location>
</feature>
<dbReference type="EMBL" id="QNUK01000800">
    <property type="protein sequence ID" value="KAF5889515.1"/>
    <property type="molecule type" value="Genomic_DNA"/>
</dbReference>
<evidence type="ECO:0000313" key="2">
    <source>
        <dbReference type="Proteomes" id="UP000727407"/>
    </source>
</evidence>
<evidence type="ECO:0000313" key="1">
    <source>
        <dbReference type="EMBL" id="KAF5889515.1"/>
    </source>
</evidence>
<name>A0A8J4X9I7_CLAMG</name>
<comment type="caution">
    <text evidence="1">The sequence shown here is derived from an EMBL/GenBank/DDBJ whole genome shotgun (WGS) entry which is preliminary data.</text>
</comment>
<sequence>WYCRTVIVKFPVIFLLTREEEITRISTAAESDKGGAFRHVLSCRVGTHASMYAHTHTVPSSAVLTSSAGQPEH</sequence>
<reference evidence="1" key="1">
    <citation type="submission" date="2020-07" db="EMBL/GenBank/DDBJ databases">
        <title>Clarias magur genome sequencing, assembly and annotation.</title>
        <authorList>
            <person name="Kushwaha B."/>
            <person name="Kumar R."/>
            <person name="Das P."/>
            <person name="Joshi C.G."/>
            <person name="Kumar D."/>
            <person name="Nagpure N.S."/>
            <person name="Pandey M."/>
            <person name="Agarwal S."/>
            <person name="Srivastava S."/>
            <person name="Singh M."/>
            <person name="Sahoo L."/>
            <person name="Jayasankar P."/>
            <person name="Meher P.K."/>
            <person name="Koringa P.G."/>
            <person name="Iquebal M.A."/>
            <person name="Das S.P."/>
            <person name="Bit A."/>
            <person name="Patnaik S."/>
            <person name="Patel N."/>
            <person name="Shah T.M."/>
            <person name="Hinsu A."/>
            <person name="Jena J.K."/>
        </authorList>
    </citation>
    <scope>NUCLEOTIDE SEQUENCE</scope>
    <source>
        <strain evidence="1">CIFAMagur01</strain>
        <tissue evidence="1">Testis</tissue>
    </source>
</reference>
<keyword evidence="2" id="KW-1185">Reference proteome</keyword>
<protein>
    <submittedName>
        <fullName evidence="1">Uncharacterized protein</fullName>
    </submittedName>
</protein>
<dbReference type="AlphaFoldDB" id="A0A8J4X9I7"/>
<proteinExistence type="predicted"/>
<accession>A0A8J4X9I7</accession>
<gene>
    <name evidence="1" type="ORF">DAT39_020791</name>
</gene>
<dbReference type="Proteomes" id="UP000727407">
    <property type="component" value="Unassembled WGS sequence"/>
</dbReference>
<feature type="non-terminal residue" evidence="1">
    <location>
        <position position="1"/>
    </location>
</feature>